<feature type="region of interest" description="Disordered" evidence="1">
    <location>
        <begin position="294"/>
        <end position="317"/>
    </location>
</feature>
<dbReference type="EMBL" id="LJIJ01001946">
    <property type="protein sequence ID" value="ODM90473.1"/>
    <property type="molecule type" value="Genomic_DNA"/>
</dbReference>
<gene>
    <name evidence="3" type="ORF">Ocin01_16209</name>
</gene>
<keyword evidence="2" id="KW-1133">Transmembrane helix</keyword>
<feature type="transmembrane region" description="Helical" evidence="2">
    <location>
        <begin position="262"/>
        <end position="283"/>
    </location>
</feature>
<proteinExistence type="predicted"/>
<organism evidence="3 4">
    <name type="scientific">Orchesella cincta</name>
    <name type="common">Springtail</name>
    <name type="synonym">Podura cincta</name>
    <dbReference type="NCBI Taxonomy" id="48709"/>
    <lineage>
        <taxon>Eukaryota</taxon>
        <taxon>Metazoa</taxon>
        <taxon>Ecdysozoa</taxon>
        <taxon>Arthropoda</taxon>
        <taxon>Hexapoda</taxon>
        <taxon>Collembola</taxon>
        <taxon>Entomobryomorpha</taxon>
        <taxon>Entomobryoidea</taxon>
        <taxon>Orchesellidae</taxon>
        <taxon>Orchesellinae</taxon>
        <taxon>Orchesella</taxon>
    </lineage>
</organism>
<sequence>MIRPSDPPPASDTDIEEGEAETATAQPTTQSTPTTPRTTEAQIETTPQNTVTFANLMGSGIGIGMGLNGGSDHNSRSHLRNVLGRLGTGKLQGIQTGALMANSLPPGFVLIEGQVMDATYKENPIYMRPGNEAGWHFVVFQDPYYWRGSGHLILLKKVLGVNINVSPTDAQTLYEAYLLSLRMPIHASMDGMDSWTANKLQIRKGMFDLITARRMAYRETPNRFVPRMMGRNPLKNMARNKRYAKHKVENREEDCYMKRLNILVYVILVLVAAIGVPHAEAGLKRKIHGKKRLIHGGGGHGHRRAHGHHGRGHGHYG</sequence>
<protein>
    <submittedName>
        <fullName evidence="3">Uncharacterized protein</fullName>
    </submittedName>
</protein>
<evidence type="ECO:0000256" key="1">
    <source>
        <dbReference type="SAM" id="MobiDB-lite"/>
    </source>
</evidence>
<evidence type="ECO:0000313" key="4">
    <source>
        <dbReference type="Proteomes" id="UP000094527"/>
    </source>
</evidence>
<keyword evidence="4" id="KW-1185">Reference proteome</keyword>
<feature type="compositionally biased region" description="Low complexity" evidence="1">
    <location>
        <begin position="21"/>
        <end position="42"/>
    </location>
</feature>
<evidence type="ECO:0000313" key="3">
    <source>
        <dbReference type="EMBL" id="ODM90473.1"/>
    </source>
</evidence>
<feature type="compositionally biased region" description="Pro residues" evidence="1">
    <location>
        <begin position="1"/>
        <end position="10"/>
    </location>
</feature>
<comment type="caution">
    <text evidence="3">The sequence shown here is derived from an EMBL/GenBank/DDBJ whole genome shotgun (WGS) entry which is preliminary data.</text>
</comment>
<keyword evidence="2" id="KW-0472">Membrane</keyword>
<name>A0A1D2MBX6_ORCCI</name>
<dbReference type="AlphaFoldDB" id="A0A1D2MBX6"/>
<feature type="region of interest" description="Disordered" evidence="1">
    <location>
        <begin position="1"/>
        <end position="48"/>
    </location>
</feature>
<keyword evidence="2" id="KW-0812">Transmembrane</keyword>
<evidence type="ECO:0000256" key="2">
    <source>
        <dbReference type="SAM" id="Phobius"/>
    </source>
</evidence>
<accession>A0A1D2MBX6</accession>
<dbReference type="Proteomes" id="UP000094527">
    <property type="component" value="Unassembled WGS sequence"/>
</dbReference>
<reference evidence="3 4" key="1">
    <citation type="journal article" date="2016" name="Genome Biol. Evol.">
        <title>Gene Family Evolution Reflects Adaptation to Soil Environmental Stressors in the Genome of the Collembolan Orchesella cincta.</title>
        <authorList>
            <person name="Faddeeva-Vakhrusheva A."/>
            <person name="Derks M.F."/>
            <person name="Anvar S.Y."/>
            <person name="Agamennone V."/>
            <person name="Suring W."/>
            <person name="Smit S."/>
            <person name="van Straalen N.M."/>
            <person name="Roelofs D."/>
        </authorList>
    </citation>
    <scope>NUCLEOTIDE SEQUENCE [LARGE SCALE GENOMIC DNA]</scope>
    <source>
        <tissue evidence="3">Mixed pool</tissue>
    </source>
</reference>